<feature type="chain" id="PRO_5044537912" evidence="5">
    <location>
        <begin position="21"/>
        <end position="255"/>
    </location>
</feature>
<evidence type="ECO:0000256" key="3">
    <source>
        <dbReference type="ARBA" id="ARBA00022729"/>
    </source>
</evidence>
<dbReference type="PANTHER" id="PTHR35936:SF17">
    <property type="entry name" value="ARGININE-BINDING EXTRACELLULAR PROTEIN ARTP"/>
    <property type="match status" value="1"/>
</dbReference>
<feature type="signal peptide" evidence="5">
    <location>
        <begin position="1"/>
        <end position="20"/>
    </location>
</feature>
<dbReference type="AlphaFoldDB" id="A0A011TF87"/>
<dbReference type="eggNOG" id="COG0834">
    <property type="taxonomic scope" value="Bacteria"/>
</dbReference>
<comment type="caution">
    <text evidence="7">The sequence shown here is derived from an EMBL/GenBank/DDBJ whole genome shotgun (WGS) entry which is preliminary data.</text>
</comment>
<dbReference type="RefSeq" id="WP_035030948.1">
    <property type="nucleotide sequence ID" value="NZ_KK073902.1"/>
</dbReference>
<feature type="domain" description="Solute-binding protein family 3/N-terminal" evidence="6">
    <location>
        <begin position="24"/>
        <end position="251"/>
    </location>
</feature>
<dbReference type="Proteomes" id="UP000019849">
    <property type="component" value="Unassembled WGS sequence"/>
</dbReference>
<dbReference type="InterPro" id="IPR001638">
    <property type="entry name" value="Solute-binding_3/MltF_N"/>
</dbReference>
<dbReference type="Gene3D" id="3.40.190.10">
    <property type="entry name" value="Periplasmic binding protein-like II"/>
    <property type="match status" value="2"/>
</dbReference>
<reference evidence="7 9" key="1">
    <citation type="submission" date="2014-02" db="EMBL/GenBank/DDBJ databases">
        <title>Aquamicrobium defluvii Genome sequencing.</title>
        <authorList>
            <person name="Wang X."/>
        </authorList>
    </citation>
    <scope>NUCLEOTIDE SEQUENCE [LARGE SCALE GENOMIC DNA]</scope>
    <source>
        <strain evidence="7 9">W13Z1</strain>
    </source>
</reference>
<sequence>MKTALFAALSILLAGGAARADDPPLRMGVEGAYAPFNAVGSDGKVHGFDIDFGEELCKRLQRRCEWIVVQWDGLIPALQAGKFDVLMSSVTMTPERHQQVRFSKPYYFSYGLMVAQKGSGLQFTPGSLEGRAIGVQASTTHEHWLRERFGTAISIHAYSSSDDMFLDFQNGRLDAVFAESVAMFPWMERNGGMDAYEQIGPNITDPALGTEMGIAVAKGNDPLGEAIDRLIDEIVADGTFRKIERTYFETLRLRP</sequence>
<dbReference type="EMBL" id="JENY01000030">
    <property type="protein sequence ID" value="EXL02562.1"/>
    <property type="molecule type" value="Genomic_DNA"/>
</dbReference>
<evidence type="ECO:0000313" key="9">
    <source>
        <dbReference type="Proteomes" id="UP000019849"/>
    </source>
</evidence>
<evidence type="ECO:0000259" key="6">
    <source>
        <dbReference type="SMART" id="SM00062"/>
    </source>
</evidence>
<dbReference type="PROSITE" id="PS01039">
    <property type="entry name" value="SBP_BACTERIAL_3"/>
    <property type="match status" value="1"/>
</dbReference>
<dbReference type="Proteomes" id="UP000294958">
    <property type="component" value="Unassembled WGS sequence"/>
</dbReference>
<protein>
    <submittedName>
        <fullName evidence="7 8">Amino acid ABC transporter</fullName>
    </submittedName>
</protein>
<evidence type="ECO:0000313" key="7">
    <source>
        <dbReference type="EMBL" id="EXL02562.1"/>
    </source>
</evidence>
<dbReference type="Pfam" id="PF00497">
    <property type="entry name" value="SBP_bac_3"/>
    <property type="match status" value="1"/>
</dbReference>
<name>A0A011TF87_9HYPH</name>
<organism evidence="7 9">
    <name type="scientific">Aquamicrobium defluvii</name>
    <dbReference type="NCBI Taxonomy" id="69279"/>
    <lineage>
        <taxon>Bacteria</taxon>
        <taxon>Pseudomonadati</taxon>
        <taxon>Pseudomonadota</taxon>
        <taxon>Alphaproteobacteria</taxon>
        <taxon>Hyphomicrobiales</taxon>
        <taxon>Phyllobacteriaceae</taxon>
        <taxon>Aquamicrobium</taxon>
    </lineage>
</organism>
<evidence type="ECO:0000313" key="10">
    <source>
        <dbReference type="Proteomes" id="UP000294958"/>
    </source>
</evidence>
<comment type="subcellular location">
    <subcellularLocation>
        <location evidence="1">Cell envelope</location>
    </subcellularLocation>
</comment>
<accession>A0A011TF87</accession>
<dbReference type="InterPro" id="IPR018313">
    <property type="entry name" value="SBP_3_CS"/>
</dbReference>
<dbReference type="SUPFAM" id="SSF53850">
    <property type="entry name" value="Periplasmic binding protein-like II"/>
    <property type="match status" value="1"/>
</dbReference>
<evidence type="ECO:0000256" key="4">
    <source>
        <dbReference type="RuleBase" id="RU003744"/>
    </source>
</evidence>
<proteinExistence type="inferred from homology"/>
<dbReference type="PANTHER" id="PTHR35936">
    <property type="entry name" value="MEMBRANE-BOUND LYTIC MUREIN TRANSGLYCOSYLASE F"/>
    <property type="match status" value="1"/>
</dbReference>
<evidence type="ECO:0000313" key="8">
    <source>
        <dbReference type="EMBL" id="TDR33347.1"/>
    </source>
</evidence>
<evidence type="ECO:0000256" key="5">
    <source>
        <dbReference type="SAM" id="SignalP"/>
    </source>
</evidence>
<dbReference type="OrthoDB" id="9807134at2"/>
<dbReference type="EMBL" id="SNZF01000023">
    <property type="protein sequence ID" value="TDR33347.1"/>
    <property type="molecule type" value="Genomic_DNA"/>
</dbReference>
<keyword evidence="10" id="KW-1185">Reference proteome</keyword>
<keyword evidence="3 5" id="KW-0732">Signal</keyword>
<gene>
    <name evidence="7" type="ORF">BG36_14630</name>
    <name evidence="8" type="ORF">DES43_12343</name>
</gene>
<dbReference type="HOGENOM" id="CLU_019602_18_0_5"/>
<dbReference type="PATRIC" id="fig|69279.3.peg.3982"/>
<dbReference type="GO" id="GO:0030313">
    <property type="term" value="C:cell envelope"/>
    <property type="evidence" value="ECO:0007669"/>
    <property type="project" value="UniProtKB-SubCell"/>
</dbReference>
<dbReference type="STRING" id="69279.BG36_14630"/>
<dbReference type="SMART" id="SM00062">
    <property type="entry name" value="PBPb"/>
    <property type="match status" value="1"/>
</dbReference>
<comment type="similarity">
    <text evidence="2 4">Belongs to the bacterial solute-binding protein 3 family.</text>
</comment>
<evidence type="ECO:0000256" key="2">
    <source>
        <dbReference type="ARBA" id="ARBA00010333"/>
    </source>
</evidence>
<evidence type="ECO:0000256" key="1">
    <source>
        <dbReference type="ARBA" id="ARBA00004196"/>
    </source>
</evidence>
<reference evidence="8 10" key="2">
    <citation type="submission" date="2019-03" db="EMBL/GenBank/DDBJ databases">
        <title>Genomic Encyclopedia of Type Strains, Phase IV (KMG-IV): sequencing the most valuable type-strain genomes for metagenomic binning, comparative biology and taxonomic classification.</title>
        <authorList>
            <person name="Goeker M."/>
        </authorList>
    </citation>
    <scope>NUCLEOTIDE SEQUENCE [LARGE SCALE GENOMIC DNA]</scope>
    <source>
        <strain evidence="8 10">DSM 11603</strain>
    </source>
</reference>